<keyword evidence="3" id="KW-1185">Reference proteome</keyword>
<dbReference type="AlphaFoldDB" id="A0AAD1XHE5"/>
<proteinExistence type="predicted"/>
<dbReference type="Proteomes" id="UP001295684">
    <property type="component" value="Unassembled WGS sequence"/>
</dbReference>
<organism evidence="2 3">
    <name type="scientific">Euplotes crassus</name>
    <dbReference type="NCBI Taxonomy" id="5936"/>
    <lineage>
        <taxon>Eukaryota</taxon>
        <taxon>Sar</taxon>
        <taxon>Alveolata</taxon>
        <taxon>Ciliophora</taxon>
        <taxon>Intramacronucleata</taxon>
        <taxon>Spirotrichea</taxon>
        <taxon>Hypotrichia</taxon>
        <taxon>Euplotida</taxon>
        <taxon>Euplotidae</taxon>
        <taxon>Moneuplotes</taxon>
    </lineage>
</organism>
<name>A0AAD1XHE5_EUPCR</name>
<protein>
    <submittedName>
        <fullName evidence="2">Uncharacterized protein</fullName>
    </submittedName>
</protein>
<comment type="caution">
    <text evidence="2">The sequence shown here is derived from an EMBL/GenBank/DDBJ whole genome shotgun (WGS) entry which is preliminary data.</text>
</comment>
<accession>A0AAD1XHE5</accession>
<evidence type="ECO:0000313" key="2">
    <source>
        <dbReference type="EMBL" id="CAI2372732.1"/>
    </source>
</evidence>
<sequence>MSASPIKMLVSNQINKEETQSEKLSLSDKQITSTLENDSFFYDDDLRVEDECTQKHSICTSNFNTSSKLINEKGKLKEFYETINPLCSGSEGVKPPPGVFLKNPEPLFAFRRKQTYNKSDCEAEGSEADFSNIYSLSDSSDSESLSLGTFRSNLLSEN</sequence>
<gene>
    <name evidence="2" type="ORF">ECRASSUSDP1_LOCUS14065</name>
</gene>
<dbReference type="EMBL" id="CAMPGE010014033">
    <property type="protein sequence ID" value="CAI2372732.1"/>
    <property type="molecule type" value="Genomic_DNA"/>
</dbReference>
<feature type="region of interest" description="Disordered" evidence="1">
    <location>
        <begin position="1"/>
        <end position="21"/>
    </location>
</feature>
<reference evidence="2" key="1">
    <citation type="submission" date="2023-07" db="EMBL/GenBank/DDBJ databases">
        <authorList>
            <consortium name="AG Swart"/>
            <person name="Singh M."/>
            <person name="Singh A."/>
            <person name="Seah K."/>
            <person name="Emmerich C."/>
        </authorList>
    </citation>
    <scope>NUCLEOTIDE SEQUENCE</scope>
    <source>
        <strain evidence="2">DP1</strain>
    </source>
</reference>
<evidence type="ECO:0000313" key="3">
    <source>
        <dbReference type="Proteomes" id="UP001295684"/>
    </source>
</evidence>
<evidence type="ECO:0000256" key="1">
    <source>
        <dbReference type="SAM" id="MobiDB-lite"/>
    </source>
</evidence>